<gene>
    <name evidence="2" type="ORF">DW016_08555</name>
</gene>
<dbReference type="Proteomes" id="UP000261080">
    <property type="component" value="Unassembled WGS sequence"/>
</dbReference>
<dbReference type="EMBL" id="QVLX01000004">
    <property type="protein sequence ID" value="RGE86986.1"/>
    <property type="molecule type" value="Genomic_DNA"/>
</dbReference>
<evidence type="ECO:0000259" key="1">
    <source>
        <dbReference type="Pfam" id="PF17761"/>
    </source>
</evidence>
<sequence>MDYLISEIEKTVAVAKEHLTGAVNQTMTEIYWRIGRYIVEFEQSGNEKEIYGKNFQEEYDFNTSSLSRQKQWHESA</sequence>
<organism evidence="2 3">
    <name type="scientific">Sellimonas intestinalis</name>
    <dbReference type="NCBI Taxonomy" id="1653434"/>
    <lineage>
        <taxon>Bacteria</taxon>
        <taxon>Bacillati</taxon>
        <taxon>Bacillota</taxon>
        <taxon>Clostridia</taxon>
        <taxon>Lachnospirales</taxon>
        <taxon>Lachnospiraceae</taxon>
        <taxon>Sellimonas</taxon>
    </lineage>
</organism>
<dbReference type="AlphaFoldDB" id="A0A3E3K1W2"/>
<dbReference type="Pfam" id="PF17761">
    <property type="entry name" value="DUF1016_N"/>
    <property type="match status" value="1"/>
</dbReference>
<protein>
    <submittedName>
        <fullName evidence="2">DUF1016 family protein</fullName>
    </submittedName>
</protein>
<name>A0A3E3K1W2_9FIRM</name>
<keyword evidence="3" id="KW-1185">Reference proteome</keyword>
<comment type="caution">
    <text evidence="2">The sequence shown here is derived from an EMBL/GenBank/DDBJ whole genome shotgun (WGS) entry which is preliminary data.</text>
</comment>
<evidence type="ECO:0000313" key="3">
    <source>
        <dbReference type="Proteomes" id="UP000261080"/>
    </source>
</evidence>
<reference evidence="2 3" key="1">
    <citation type="submission" date="2018-08" db="EMBL/GenBank/DDBJ databases">
        <title>A genome reference for cultivated species of the human gut microbiota.</title>
        <authorList>
            <person name="Zou Y."/>
            <person name="Xue W."/>
            <person name="Luo G."/>
        </authorList>
    </citation>
    <scope>NUCLEOTIDE SEQUENCE [LARGE SCALE GENOMIC DNA]</scope>
    <source>
        <strain evidence="2 3">AF37-2AT</strain>
    </source>
</reference>
<dbReference type="InterPro" id="IPR041527">
    <property type="entry name" value="YhcG_N"/>
</dbReference>
<dbReference type="OrthoDB" id="9801263at2"/>
<accession>A0A3E3K1W2</accession>
<dbReference type="RefSeq" id="WP_024732072.1">
    <property type="nucleotide sequence ID" value="NZ_BAABYU010000001.1"/>
</dbReference>
<proteinExistence type="predicted"/>
<evidence type="ECO:0000313" key="2">
    <source>
        <dbReference type="EMBL" id="RGE86986.1"/>
    </source>
</evidence>
<feature type="domain" description="YhcG N-terminal" evidence="1">
    <location>
        <begin position="7"/>
        <end position="57"/>
    </location>
</feature>